<gene>
    <name evidence="1" type="ORF">ACFQJ7_10700</name>
</gene>
<evidence type="ECO:0000313" key="1">
    <source>
        <dbReference type="EMBL" id="MFC7126500.1"/>
    </source>
</evidence>
<dbReference type="Proteomes" id="UP001596414">
    <property type="component" value="Unassembled WGS sequence"/>
</dbReference>
<sequence>MFTLDIDRFMFELKEGVLKHVGSSTKSATAKLYDVESVDVYEFGDERLKVTCEDDGGNEVEIALDAPEASKIARDIEALEDKSDIFE</sequence>
<dbReference type="RefSeq" id="WP_267636055.1">
    <property type="nucleotide sequence ID" value="NZ_JAODIY010000001.1"/>
</dbReference>
<dbReference type="EMBL" id="JBHSZQ010000020">
    <property type="protein sequence ID" value="MFC7126500.1"/>
    <property type="molecule type" value="Genomic_DNA"/>
</dbReference>
<evidence type="ECO:0000313" key="2">
    <source>
        <dbReference type="Proteomes" id="UP001596414"/>
    </source>
</evidence>
<organism evidence="1 2">
    <name type="scientific">Halovenus rubra</name>
    <dbReference type="NCBI Taxonomy" id="869890"/>
    <lineage>
        <taxon>Archaea</taxon>
        <taxon>Methanobacteriati</taxon>
        <taxon>Methanobacteriota</taxon>
        <taxon>Stenosarchaea group</taxon>
        <taxon>Halobacteria</taxon>
        <taxon>Halobacteriales</taxon>
        <taxon>Haloarculaceae</taxon>
        <taxon>Halovenus</taxon>
    </lineage>
</organism>
<proteinExistence type="predicted"/>
<comment type="caution">
    <text evidence="1">The sequence shown here is derived from an EMBL/GenBank/DDBJ whole genome shotgun (WGS) entry which is preliminary data.</text>
</comment>
<accession>A0ABD5X5R5</accession>
<name>A0ABD5X5R5_9EURY</name>
<reference evidence="1 2" key="1">
    <citation type="journal article" date="2014" name="Int. J. Syst. Evol. Microbiol.">
        <title>Complete genome sequence of Corynebacterium casei LMG S-19264T (=DSM 44701T), isolated from a smear-ripened cheese.</title>
        <authorList>
            <consortium name="US DOE Joint Genome Institute (JGI-PGF)"/>
            <person name="Walter F."/>
            <person name="Albersmeier A."/>
            <person name="Kalinowski J."/>
            <person name="Ruckert C."/>
        </authorList>
    </citation>
    <scope>NUCLEOTIDE SEQUENCE [LARGE SCALE GENOMIC DNA]</scope>
    <source>
        <strain evidence="1 2">CGMCC 4.7215</strain>
    </source>
</reference>
<protein>
    <submittedName>
        <fullName evidence="1">Uncharacterized protein</fullName>
    </submittedName>
</protein>
<dbReference type="AlphaFoldDB" id="A0ABD5X5R5"/>